<dbReference type="Pfam" id="PF00691">
    <property type="entry name" value="OmpA"/>
    <property type="match status" value="1"/>
</dbReference>
<keyword evidence="10" id="KW-1185">Reference proteome</keyword>
<feature type="transmembrane region" description="Helical" evidence="6">
    <location>
        <begin position="37"/>
        <end position="59"/>
    </location>
</feature>
<dbReference type="PANTHER" id="PTHR30329">
    <property type="entry name" value="STATOR ELEMENT OF FLAGELLAR MOTOR COMPLEX"/>
    <property type="match status" value="1"/>
</dbReference>
<evidence type="ECO:0000256" key="4">
    <source>
        <dbReference type="PROSITE-ProRule" id="PRU00473"/>
    </source>
</evidence>
<keyword evidence="3" id="KW-0998">Cell outer membrane</keyword>
<feature type="coiled-coil region" evidence="5">
    <location>
        <begin position="66"/>
        <end position="100"/>
    </location>
</feature>
<evidence type="ECO:0000256" key="2">
    <source>
        <dbReference type="ARBA" id="ARBA00023136"/>
    </source>
</evidence>
<dbReference type="EMBL" id="CP133548">
    <property type="protein sequence ID" value="WMS87223.1"/>
    <property type="molecule type" value="Genomic_DNA"/>
</dbReference>
<keyword evidence="6" id="KW-1133">Transmembrane helix</keyword>
<dbReference type="CDD" id="cd07185">
    <property type="entry name" value="OmpA_C-like"/>
    <property type="match status" value="1"/>
</dbReference>
<evidence type="ECO:0000256" key="5">
    <source>
        <dbReference type="SAM" id="Coils"/>
    </source>
</evidence>
<keyword evidence="7" id="KW-0732">Signal</keyword>
<feature type="chain" id="PRO_5041248279" evidence="7">
    <location>
        <begin position="22"/>
        <end position="226"/>
    </location>
</feature>
<evidence type="ECO:0000256" key="1">
    <source>
        <dbReference type="ARBA" id="ARBA00004442"/>
    </source>
</evidence>
<evidence type="ECO:0000256" key="7">
    <source>
        <dbReference type="SAM" id="SignalP"/>
    </source>
</evidence>
<sequence length="226" mass="24479">MKKLITTTVLASTLVVNSVYAVEPASTEQNVGVASGALVGAAAGGPVGFILGAVFGGLLGNEVNESKEFEHQLTQANNQNHHLTEQVSQLKVELNDMTNQQTVEASDRLQMDLLFHTAMTDLSPSDQKKLTQLAEFLKRYPALAIKLDGFADPRGSEQNNQALSEQRINTVKQVLVKNGINPERIFATAHGEQKTNATEGDLDAYALERRVSVRFFADKETAVAAN</sequence>
<keyword evidence="6" id="KW-0812">Transmembrane</keyword>
<comment type="subcellular location">
    <subcellularLocation>
        <location evidence="1">Cell outer membrane</location>
    </subcellularLocation>
</comment>
<dbReference type="InterPro" id="IPR036737">
    <property type="entry name" value="OmpA-like_sf"/>
</dbReference>
<dbReference type="AlphaFoldDB" id="A0AA51RTJ2"/>
<dbReference type="PROSITE" id="PS51123">
    <property type="entry name" value="OMPA_2"/>
    <property type="match status" value="1"/>
</dbReference>
<dbReference type="Proteomes" id="UP001239782">
    <property type="component" value="Chromosome"/>
</dbReference>
<dbReference type="KEGG" id="plei:Q9312_18620"/>
<evidence type="ECO:0000256" key="6">
    <source>
        <dbReference type="SAM" id="Phobius"/>
    </source>
</evidence>
<dbReference type="InterPro" id="IPR050330">
    <property type="entry name" value="Bact_OuterMem_StrucFunc"/>
</dbReference>
<reference evidence="9 10" key="1">
    <citation type="submission" date="2023-08" db="EMBL/GenBank/DDBJ databases">
        <title>Pleionea litopenaei sp. nov., isolated from stomach of juvenile Litopenaeus vannamei.</title>
        <authorList>
            <person name="Rho A.M."/>
            <person name="Hwang C.Y."/>
        </authorList>
    </citation>
    <scope>NUCLEOTIDE SEQUENCE [LARGE SCALE GENOMIC DNA]</scope>
    <source>
        <strain evidence="9 10">HL-JVS1</strain>
    </source>
</reference>
<keyword evidence="5" id="KW-0175">Coiled coil</keyword>
<keyword evidence="2 4" id="KW-0472">Membrane</keyword>
<evidence type="ECO:0000256" key="3">
    <source>
        <dbReference type="ARBA" id="ARBA00023237"/>
    </source>
</evidence>
<evidence type="ECO:0000313" key="10">
    <source>
        <dbReference type="Proteomes" id="UP001239782"/>
    </source>
</evidence>
<feature type="signal peptide" evidence="7">
    <location>
        <begin position="1"/>
        <end position="21"/>
    </location>
</feature>
<dbReference type="Gene3D" id="3.30.1330.60">
    <property type="entry name" value="OmpA-like domain"/>
    <property type="match status" value="1"/>
</dbReference>
<dbReference type="PANTHER" id="PTHR30329:SF21">
    <property type="entry name" value="LIPOPROTEIN YIAD-RELATED"/>
    <property type="match status" value="1"/>
</dbReference>
<proteinExistence type="predicted"/>
<evidence type="ECO:0000313" key="9">
    <source>
        <dbReference type="EMBL" id="WMS87223.1"/>
    </source>
</evidence>
<dbReference type="PRINTS" id="PR01021">
    <property type="entry name" value="OMPADOMAIN"/>
</dbReference>
<organism evidence="9 10">
    <name type="scientific">Pleionea litopenaei</name>
    <dbReference type="NCBI Taxonomy" id="3070815"/>
    <lineage>
        <taxon>Bacteria</taxon>
        <taxon>Pseudomonadati</taxon>
        <taxon>Pseudomonadota</taxon>
        <taxon>Gammaproteobacteria</taxon>
        <taxon>Oceanospirillales</taxon>
        <taxon>Pleioneaceae</taxon>
        <taxon>Pleionea</taxon>
    </lineage>
</organism>
<dbReference type="RefSeq" id="WP_309202363.1">
    <property type="nucleotide sequence ID" value="NZ_CP133548.1"/>
</dbReference>
<dbReference type="SUPFAM" id="SSF103088">
    <property type="entry name" value="OmpA-like"/>
    <property type="match status" value="1"/>
</dbReference>
<gene>
    <name evidence="9" type="ORF">Q9312_18620</name>
</gene>
<accession>A0AA51RTJ2</accession>
<name>A0AA51RTJ2_9GAMM</name>
<feature type="domain" description="OmpA-like" evidence="8">
    <location>
        <begin position="102"/>
        <end position="219"/>
    </location>
</feature>
<dbReference type="InterPro" id="IPR006665">
    <property type="entry name" value="OmpA-like"/>
</dbReference>
<dbReference type="InterPro" id="IPR006664">
    <property type="entry name" value="OMP_bac"/>
</dbReference>
<protein>
    <submittedName>
        <fullName evidence="9">OmpA family protein</fullName>
    </submittedName>
</protein>
<evidence type="ECO:0000259" key="8">
    <source>
        <dbReference type="PROSITE" id="PS51123"/>
    </source>
</evidence>
<dbReference type="GO" id="GO:0009279">
    <property type="term" value="C:cell outer membrane"/>
    <property type="evidence" value="ECO:0007669"/>
    <property type="project" value="UniProtKB-SubCell"/>
</dbReference>